<keyword evidence="1" id="KW-0962">Peroxisome biogenesis</keyword>
<gene>
    <name evidence="5" type="ORF">SeLEV6574_g05578</name>
    <name evidence="6" type="ORF">SeMB42_g01461</name>
</gene>
<accession>A0A507CTH8</accession>
<organism evidence="5 8">
    <name type="scientific">Synchytrium endobioticum</name>
    <dbReference type="NCBI Taxonomy" id="286115"/>
    <lineage>
        <taxon>Eukaryota</taxon>
        <taxon>Fungi</taxon>
        <taxon>Fungi incertae sedis</taxon>
        <taxon>Chytridiomycota</taxon>
        <taxon>Chytridiomycota incertae sedis</taxon>
        <taxon>Chytridiomycetes</taxon>
        <taxon>Synchytriales</taxon>
        <taxon>Synchytriaceae</taxon>
        <taxon>Synchytrium</taxon>
    </lineage>
</organism>
<dbReference type="Proteomes" id="UP000320475">
    <property type="component" value="Unassembled WGS sequence"/>
</dbReference>
<comment type="subcellular location">
    <subcellularLocation>
        <location evidence="4">Peroxisome membrane</location>
    </subcellularLocation>
</comment>
<evidence type="ECO:0008006" key="9">
    <source>
        <dbReference type="Google" id="ProtNLM"/>
    </source>
</evidence>
<proteinExistence type="predicted"/>
<dbReference type="PANTHER" id="PTHR12652">
    <property type="entry name" value="PEROXISOMAL BIOGENESIS FACTOR 11"/>
    <property type="match status" value="1"/>
</dbReference>
<evidence type="ECO:0000256" key="2">
    <source>
        <dbReference type="ARBA" id="ARBA00023136"/>
    </source>
</evidence>
<dbReference type="OrthoDB" id="10005898at2759"/>
<sequence>MSALFKPNPTLDQLCRFLNSVRGTDKVLMLVVYVSKIAIWAISRRNPKSAAIVRLRNLVAPAADTRMLLRYYGLVPMCQWIVYSEAHPAPTAYLRLLTRLQNIANIIYYPLEHVYWLGAHGIVPMSSAVRDRVGLWSSRFWALYVILYFAQLLEEHAMLVSKEMALEKKWNAGPGKKTVDADAGMAKQQILVQRVAVWDERKTWMINFVINAAYFPLTIHWSIDNSPFPDIGVGVCGTVAALAQMYTAWIANS</sequence>
<dbReference type="EMBL" id="QEAM01000269">
    <property type="protein sequence ID" value="TPX42482.1"/>
    <property type="molecule type" value="Genomic_DNA"/>
</dbReference>
<evidence type="ECO:0000313" key="5">
    <source>
        <dbReference type="EMBL" id="TPX42482.1"/>
    </source>
</evidence>
<name>A0A507CTH8_9FUNG</name>
<dbReference type="AlphaFoldDB" id="A0A507CTH8"/>
<evidence type="ECO:0000313" key="6">
    <source>
        <dbReference type="EMBL" id="TPX52395.1"/>
    </source>
</evidence>
<keyword evidence="2" id="KW-0472">Membrane</keyword>
<comment type="caution">
    <text evidence="5">The sequence shown here is derived from an EMBL/GenBank/DDBJ whole genome shotgun (WGS) entry which is preliminary data.</text>
</comment>
<evidence type="ECO:0000313" key="7">
    <source>
        <dbReference type="Proteomes" id="UP000317494"/>
    </source>
</evidence>
<dbReference type="GO" id="GO:0005778">
    <property type="term" value="C:peroxisomal membrane"/>
    <property type="evidence" value="ECO:0007669"/>
    <property type="project" value="UniProtKB-SubCell"/>
</dbReference>
<keyword evidence="7" id="KW-1185">Reference proteome</keyword>
<dbReference type="Proteomes" id="UP000317494">
    <property type="component" value="Unassembled WGS sequence"/>
</dbReference>
<dbReference type="Pfam" id="PF05648">
    <property type="entry name" value="PEX11"/>
    <property type="match status" value="1"/>
</dbReference>
<reference evidence="7 8" key="1">
    <citation type="journal article" date="2019" name="Sci. Rep.">
        <title>Comparative genomics of chytrid fungi reveal insights into the obligate biotrophic and pathogenic lifestyle of Synchytrium endobioticum.</title>
        <authorList>
            <person name="van de Vossenberg B.T.L.H."/>
            <person name="Warris S."/>
            <person name="Nguyen H.D.T."/>
            <person name="van Gent-Pelzer M.P.E."/>
            <person name="Joly D.L."/>
            <person name="van de Geest H.C."/>
            <person name="Bonants P.J.M."/>
            <person name="Smith D.S."/>
            <person name="Levesque C.A."/>
            <person name="van der Lee T.A.J."/>
        </authorList>
    </citation>
    <scope>NUCLEOTIDE SEQUENCE [LARGE SCALE GENOMIC DNA]</scope>
    <source>
        <strain evidence="5 8">LEV6574</strain>
        <strain evidence="6 7">MB42</strain>
    </source>
</reference>
<dbReference type="PANTHER" id="PTHR12652:SF25">
    <property type="entry name" value="MICROBODY (PEROXISOME) PROLIFERATION PROTEIN PEROXIN 11C (EUROFUNG)"/>
    <property type="match status" value="1"/>
</dbReference>
<dbReference type="InterPro" id="IPR008733">
    <property type="entry name" value="PEX11"/>
</dbReference>
<dbReference type="VEuPathDB" id="FungiDB:SeMB42_g01461"/>
<protein>
    <recommendedName>
        <fullName evidence="9">Peroxisomal biogenesis factor 11</fullName>
    </recommendedName>
</protein>
<evidence type="ECO:0000256" key="3">
    <source>
        <dbReference type="ARBA" id="ARBA00023140"/>
    </source>
</evidence>
<dbReference type="EMBL" id="QEAN01000037">
    <property type="protein sequence ID" value="TPX52395.1"/>
    <property type="molecule type" value="Genomic_DNA"/>
</dbReference>
<dbReference type="GO" id="GO:0016559">
    <property type="term" value="P:peroxisome fission"/>
    <property type="evidence" value="ECO:0007669"/>
    <property type="project" value="InterPro"/>
</dbReference>
<evidence type="ECO:0000313" key="8">
    <source>
        <dbReference type="Proteomes" id="UP000320475"/>
    </source>
</evidence>
<evidence type="ECO:0000256" key="4">
    <source>
        <dbReference type="ARBA" id="ARBA00046271"/>
    </source>
</evidence>
<dbReference type="STRING" id="286115.A0A507CTH8"/>
<evidence type="ECO:0000256" key="1">
    <source>
        <dbReference type="ARBA" id="ARBA00022593"/>
    </source>
</evidence>
<keyword evidence="3" id="KW-0576">Peroxisome</keyword>